<protein>
    <submittedName>
        <fullName evidence="1">Glucitol operon activator protein</fullName>
    </submittedName>
</protein>
<name>A0A3D9XSC2_PARVE</name>
<comment type="caution">
    <text evidence="1">The sequence shown here is derived from an EMBL/GenBank/DDBJ whole genome shotgun (WGS) entry which is preliminary data.</text>
</comment>
<sequence>MEIWKIALFLLGVVWLLQCFGTWMQMRHFRSVMSAITDKWSDGHLGAGNARSRLGKGVIAIVVVDSAAVIRKVLVMEGRSVLAKFHPLLEHEGKDLAQLKAELEQVETQKGRGSALNQAIQQLEKIKQSSEHALQPVRI</sequence>
<dbReference type="RefSeq" id="WP_116221348.1">
    <property type="nucleotide sequence ID" value="NZ_CP038196.1"/>
</dbReference>
<organism evidence="1 2">
    <name type="scientific">Paracoccus versutus</name>
    <name type="common">Thiobacillus versutus</name>
    <dbReference type="NCBI Taxonomy" id="34007"/>
    <lineage>
        <taxon>Bacteria</taxon>
        <taxon>Pseudomonadati</taxon>
        <taxon>Pseudomonadota</taxon>
        <taxon>Alphaproteobacteria</taxon>
        <taxon>Rhodobacterales</taxon>
        <taxon>Paracoccaceae</taxon>
        <taxon>Paracoccus</taxon>
    </lineage>
</organism>
<dbReference type="AlphaFoldDB" id="A0A3D9XSC2"/>
<dbReference type="Proteomes" id="UP000256941">
    <property type="component" value="Unassembled WGS sequence"/>
</dbReference>
<proteinExistence type="predicted"/>
<reference evidence="1 2" key="1">
    <citation type="submission" date="2018-08" db="EMBL/GenBank/DDBJ databases">
        <title>Genomic Encyclopedia of Archaeal and Bacterial Type Strains, Phase II (KMG-II): from individual species to whole genera.</title>
        <authorList>
            <person name="Goeker M."/>
        </authorList>
    </citation>
    <scope>NUCLEOTIDE SEQUENCE [LARGE SCALE GENOMIC DNA]</scope>
    <source>
        <strain evidence="1 2">DSM 17099</strain>
    </source>
</reference>
<evidence type="ECO:0000313" key="1">
    <source>
        <dbReference type="EMBL" id="REF73236.1"/>
    </source>
</evidence>
<gene>
    <name evidence="1" type="ORF">BDD41_1774</name>
</gene>
<dbReference type="EMBL" id="QTUJ01000001">
    <property type="protein sequence ID" value="REF73236.1"/>
    <property type="molecule type" value="Genomic_DNA"/>
</dbReference>
<accession>A0A3D9XSC2</accession>
<evidence type="ECO:0000313" key="2">
    <source>
        <dbReference type="Proteomes" id="UP000256941"/>
    </source>
</evidence>
<dbReference type="InterPro" id="IPR009693">
    <property type="entry name" value="Glucitol_operon_activator"/>
</dbReference>
<dbReference type="Pfam" id="PF06923">
    <property type="entry name" value="GutM"/>
    <property type="match status" value="1"/>
</dbReference>